<organism evidence="7 8">
    <name type="scientific">Pyxidicoccus fallax</name>
    <dbReference type="NCBI Taxonomy" id="394095"/>
    <lineage>
        <taxon>Bacteria</taxon>
        <taxon>Pseudomonadati</taxon>
        <taxon>Myxococcota</taxon>
        <taxon>Myxococcia</taxon>
        <taxon>Myxococcales</taxon>
        <taxon>Cystobacterineae</taxon>
        <taxon>Myxococcaceae</taxon>
        <taxon>Pyxidicoccus</taxon>
    </lineage>
</organism>
<dbReference type="GO" id="GO:0022857">
    <property type="term" value="F:transmembrane transporter activity"/>
    <property type="evidence" value="ECO:0007669"/>
    <property type="project" value="InterPro"/>
</dbReference>
<feature type="transmembrane region" description="Helical" evidence="6">
    <location>
        <begin position="87"/>
        <end position="105"/>
    </location>
</feature>
<feature type="transmembrane region" description="Helical" evidence="6">
    <location>
        <begin position="311"/>
        <end position="332"/>
    </location>
</feature>
<evidence type="ECO:0000313" key="7">
    <source>
        <dbReference type="EMBL" id="NMO16936.1"/>
    </source>
</evidence>
<dbReference type="PANTHER" id="PTHR23513">
    <property type="entry name" value="INTEGRAL MEMBRANE EFFLUX PROTEIN-RELATED"/>
    <property type="match status" value="1"/>
</dbReference>
<evidence type="ECO:0000256" key="2">
    <source>
        <dbReference type="ARBA" id="ARBA00022475"/>
    </source>
</evidence>
<evidence type="ECO:0000313" key="8">
    <source>
        <dbReference type="Proteomes" id="UP000518300"/>
    </source>
</evidence>
<dbReference type="InterPro" id="IPR011701">
    <property type="entry name" value="MFS"/>
</dbReference>
<evidence type="ECO:0000256" key="3">
    <source>
        <dbReference type="ARBA" id="ARBA00022692"/>
    </source>
</evidence>
<feature type="transmembrane region" description="Helical" evidence="6">
    <location>
        <begin position="397"/>
        <end position="417"/>
    </location>
</feature>
<feature type="transmembrane region" description="Helical" evidence="6">
    <location>
        <begin position="111"/>
        <end position="136"/>
    </location>
</feature>
<comment type="subcellular location">
    <subcellularLocation>
        <location evidence="1">Cell membrane</location>
        <topology evidence="1">Multi-pass membrane protein</topology>
    </subcellularLocation>
</comment>
<keyword evidence="3 6" id="KW-0812">Transmembrane</keyword>
<dbReference type="Gene3D" id="1.20.1250.20">
    <property type="entry name" value="MFS general substrate transporter like domains"/>
    <property type="match status" value="1"/>
</dbReference>
<evidence type="ECO:0000256" key="4">
    <source>
        <dbReference type="ARBA" id="ARBA00022989"/>
    </source>
</evidence>
<sequence length="434" mass="45384">MTQTRNGTSGAALFKNPDFAWMMGGGLISMLGDQFTYIALPWLVLQLTGDTLALGLVLGVMSVPRAVFMLVGGAVVDRHSPKQVMMWTKHVSTVLLVVLAALVLTGQLSLWALYLLAFGLGLAMAFSIPAGTSLLPHVVPAGHLPAANGMLMGLRQLTMFAGPLLAGVLIATFGDSHAERLSDARGLGAAFLFDAASFALSAWTLSKVRTTAPVGPAEAPRGQAVLRSVAEGLRWCWKDQDLRTCFLYWSAVSLLVSGPIQVAVPVLASQRLGPGAAAFGVLMGAHGLGTLAGMVAAGARPGTRARNLGTTLLLVDGVIAVLFIPLGLITALWQGASLVFAIGLLGGFMQVAVFTWIQRRVPPTMLGRAMSIFMFIFMGLTPISAAVTGWVMRGVTLAQLFAVMGGCLLAAVTVALATSRMRHISDGPTPVPGR</sequence>
<dbReference type="PANTHER" id="PTHR23513:SF6">
    <property type="entry name" value="MAJOR FACILITATOR SUPERFAMILY ASSOCIATED DOMAIN-CONTAINING PROTEIN"/>
    <property type="match status" value="1"/>
</dbReference>
<comment type="caution">
    <text evidence="7">The sequence shown here is derived from an EMBL/GenBank/DDBJ whole genome shotgun (WGS) entry which is preliminary data.</text>
</comment>
<dbReference type="Pfam" id="PF07690">
    <property type="entry name" value="MFS_1"/>
    <property type="match status" value="1"/>
</dbReference>
<gene>
    <name evidence="7" type="ORF">HG543_19025</name>
</gene>
<dbReference type="CDD" id="cd06173">
    <property type="entry name" value="MFS_MefA_like"/>
    <property type="match status" value="1"/>
</dbReference>
<evidence type="ECO:0000256" key="1">
    <source>
        <dbReference type="ARBA" id="ARBA00004651"/>
    </source>
</evidence>
<protein>
    <submittedName>
        <fullName evidence="7">MFS transporter</fullName>
    </submittedName>
</protein>
<proteinExistence type="predicted"/>
<keyword evidence="2" id="KW-1003">Cell membrane</keyword>
<keyword evidence="8" id="KW-1185">Reference proteome</keyword>
<dbReference type="Proteomes" id="UP000518300">
    <property type="component" value="Unassembled WGS sequence"/>
</dbReference>
<feature type="transmembrane region" description="Helical" evidence="6">
    <location>
        <begin position="369"/>
        <end position="391"/>
    </location>
</feature>
<feature type="transmembrane region" description="Helical" evidence="6">
    <location>
        <begin position="276"/>
        <end position="299"/>
    </location>
</feature>
<dbReference type="InterPro" id="IPR036259">
    <property type="entry name" value="MFS_trans_sf"/>
</dbReference>
<dbReference type="AlphaFoldDB" id="A0A848LEN4"/>
<accession>A0A848LEN4</accession>
<feature type="transmembrane region" description="Helical" evidence="6">
    <location>
        <begin position="157"/>
        <end position="174"/>
    </location>
</feature>
<dbReference type="RefSeq" id="WP_169346221.1">
    <property type="nucleotide sequence ID" value="NZ_JABBJJ010000082.1"/>
</dbReference>
<feature type="transmembrane region" description="Helical" evidence="6">
    <location>
        <begin position="338"/>
        <end position="357"/>
    </location>
</feature>
<feature type="transmembrane region" description="Helical" evidence="6">
    <location>
        <begin position="20"/>
        <end position="40"/>
    </location>
</feature>
<feature type="transmembrane region" description="Helical" evidence="6">
    <location>
        <begin position="52"/>
        <end position="75"/>
    </location>
</feature>
<dbReference type="SUPFAM" id="SSF103473">
    <property type="entry name" value="MFS general substrate transporter"/>
    <property type="match status" value="1"/>
</dbReference>
<evidence type="ECO:0000256" key="5">
    <source>
        <dbReference type="ARBA" id="ARBA00023136"/>
    </source>
</evidence>
<evidence type="ECO:0000256" key="6">
    <source>
        <dbReference type="SAM" id="Phobius"/>
    </source>
</evidence>
<dbReference type="EMBL" id="JABBJJ010000082">
    <property type="protein sequence ID" value="NMO16936.1"/>
    <property type="molecule type" value="Genomic_DNA"/>
</dbReference>
<dbReference type="GO" id="GO:0005886">
    <property type="term" value="C:plasma membrane"/>
    <property type="evidence" value="ECO:0007669"/>
    <property type="project" value="UniProtKB-SubCell"/>
</dbReference>
<feature type="transmembrane region" description="Helical" evidence="6">
    <location>
        <begin position="246"/>
        <end position="264"/>
    </location>
</feature>
<reference evidence="7 8" key="1">
    <citation type="submission" date="2020-04" db="EMBL/GenBank/DDBJ databases">
        <title>Draft genome of Pyxidicoccus fallax type strain.</title>
        <authorList>
            <person name="Whitworth D.E."/>
        </authorList>
    </citation>
    <scope>NUCLEOTIDE SEQUENCE [LARGE SCALE GENOMIC DNA]</scope>
    <source>
        <strain evidence="7 8">DSM 14698</strain>
    </source>
</reference>
<keyword evidence="5 6" id="KW-0472">Membrane</keyword>
<keyword evidence="4 6" id="KW-1133">Transmembrane helix</keyword>
<name>A0A848LEN4_9BACT</name>